<evidence type="ECO:0000313" key="1">
    <source>
        <dbReference type="EMBL" id="KAJ3542143.1"/>
    </source>
</evidence>
<sequence>MADYDTIPAGVQLQLERFQLRILEEKVDEFRQLLRLSKLAPKTYESLQPDGKFGITHDWISKAKEYWENKYDWRQREGYINSFPNFIANIQDDDGESFRIHFAALFSRKRDAIPLLLLHGWPGNHMEFLKVVEMLRQKYSPEDLPYHVIVPSLPGYTLSSGPPLTKDWSTEDVGRVMNKLMIGLGFGSGYIAQGGDIGAFVSWILAVNHKECHAIHVNFAPGKEPEGVSQSDISDAERQGLQRLQKFLTIGEKFIEWTDTTPDYEEILDSVTLYWFTESIARGLYPYRTVEFHPFSFPLGQ</sequence>
<evidence type="ECO:0000313" key="2">
    <source>
        <dbReference type="Proteomes" id="UP001148629"/>
    </source>
</evidence>
<accession>A0ACC1SLM1</accession>
<comment type="caution">
    <text evidence="1">The sequence shown here is derived from an EMBL/GenBank/DDBJ whole genome shotgun (WGS) entry which is preliminary data.</text>
</comment>
<protein>
    <submittedName>
        <fullName evidence="1">Uncharacterized protein</fullName>
    </submittedName>
</protein>
<dbReference type="EMBL" id="JANRMS010000311">
    <property type="protein sequence ID" value="KAJ3542143.1"/>
    <property type="molecule type" value="Genomic_DNA"/>
</dbReference>
<gene>
    <name evidence="1" type="ORF">NM208_g4252</name>
</gene>
<reference evidence="1" key="1">
    <citation type="submission" date="2022-08" db="EMBL/GenBank/DDBJ databases">
        <title>Genome Sequence of Fusarium decemcellulare.</title>
        <authorList>
            <person name="Buettner E."/>
        </authorList>
    </citation>
    <scope>NUCLEOTIDE SEQUENCE</scope>
    <source>
        <strain evidence="1">Babe19</strain>
    </source>
</reference>
<keyword evidence="2" id="KW-1185">Reference proteome</keyword>
<dbReference type="Proteomes" id="UP001148629">
    <property type="component" value="Unassembled WGS sequence"/>
</dbReference>
<organism evidence="1 2">
    <name type="scientific">Fusarium decemcellulare</name>
    <dbReference type="NCBI Taxonomy" id="57161"/>
    <lineage>
        <taxon>Eukaryota</taxon>
        <taxon>Fungi</taxon>
        <taxon>Dikarya</taxon>
        <taxon>Ascomycota</taxon>
        <taxon>Pezizomycotina</taxon>
        <taxon>Sordariomycetes</taxon>
        <taxon>Hypocreomycetidae</taxon>
        <taxon>Hypocreales</taxon>
        <taxon>Nectriaceae</taxon>
        <taxon>Fusarium</taxon>
        <taxon>Fusarium decemcellulare species complex</taxon>
    </lineage>
</organism>
<proteinExistence type="predicted"/>
<name>A0ACC1SLM1_9HYPO</name>